<keyword evidence="6" id="KW-0631">Potassium channel</keyword>
<dbReference type="GO" id="GO:0015252">
    <property type="term" value="F:proton channel activity"/>
    <property type="evidence" value="ECO:0007669"/>
    <property type="project" value="InterPro"/>
</dbReference>
<dbReference type="GO" id="GO:0005267">
    <property type="term" value="F:potassium channel activity"/>
    <property type="evidence" value="ECO:0007669"/>
    <property type="project" value="UniProtKB-KW"/>
</dbReference>
<dbReference type="PANTHER" id="PTHR31462">
    <property type="entry name" value="ENDOSOMAL/LYSOSOMAL POTASSIUM CHANNEL TMEM175"/>
    <property type="match status" value="1"/>
</dbReference>
<evidence type="ECO:0000313" key="14">
    <source>
        <dbReference type="EMBL" id="TMJ06784.1"/>
    </source>
</evidence>
<dbReference type="InterPro" id="IPR010617">
    <property type="entry name" value="TMEM175-like"/>
</dbReference>
<feature type="transmembrane region" description="Helical" evidence="13">
    <location>
        <begin position="20"/>
        <end position="38"/>
    </location>
</feature>
<comment type="subcellular location">
    <subcellularLocation>
        <location evidence="1">Membrane</location>
        <topology evidence="1">Multi-pass membrane protein</topology>
    </subcellularLocation>
</comment>
<evidence type="ECO:0000256" key="3">
    <source>
        <dbReference type="ARBA" id="ARBA00022448"/>
    </source>
</evidence>
<evidence type="ECO:0000256" key="7">
    <source>
        <dbReference type="ARBA" id="ARBA00022958"/>
    </source>
</evidence>
<evidence type="ECO:0000256" key="10">
    <source>
        <dbReference type="ARBA" id="ARBA00023136"/>
    </source>
</evidence>
<keyword evidence="8 13" id="KW-1133">Transmembrane helix</keyword>
<dbReference type="PANTHER" id="PTHR31462:SF5">
    <property type="entry name" value="ENDOSOMAL_LYSOSOMAL PROTON CHANNEL TMEM175"/>
    <property type="match status" value="1"/>
</dbReference>
<keyword evidence="10 13" id="KW-0472">Membrane</keyword>
<gene>
    <name evidence="14" type="ORF">E6H01_00530</name>
</gene>
<evidence type="ECO:0000256" key="9">
    <source>
        <dbReference type="ARBA" id="ARBA00023065"/>
    </source>
</evidence>
<feature type="transmembrane region" description="Helical" evidence="13">
    <location>
        <begin position="58"/>
        <end position="77"/>
    </location>
</feature>
<keyword evidence="4" id="KW-0633">Potassium transport</keyword>
<evidence type="ECO:0000256" key="4">
    <source>
        <dbReference type="ARBA" id="ARBA00022538"/>
    </source>
</evidence>
<comment type="catalytic activity">
    <reaction evidence="12">
        <text>K(+)(in) = K(+)(out)</text>
        <dbReference type="Rhea" id="RHEA:29463"/>
        <dbReference type="ChEBI" id="CHEBI:29103"/>
    </reaction>
</comment>
<feature type="transmembrane region" description="Helical" evidence="13">
    <location>
        <begin position="163"/>
        <end position="180"/>
    </location>
</feature>
<feature type="transmembrane region" description="Helical" evidence="13">
    <location>
        <begin position="122"/>
        <end position="142"/>
    </location>
</feature>
<comment type="similarity">
    <text evidence="2">Belongs to the TMEM175 family.</text>
</comment>
<evidence type="ECO:0000313" key="15">
    <source>
        <dbReference type="Proteomes" id="UP000319353"/>
    </source>
</evidence>
<dbReference type="AlphaFoldDB" id="A0A537LFJ0"/>
<name>A0A537LFJ0_9BACT</name>
<evidence type="ECO:0000256" key="1">
    <source>
        <dbReference type="ARBA" id="ARBA00004141"/>
    </source>
</evidence>
<dbReference type="GO" id="GO:0016020">
    <property type="term" value="C:membrane"/>
    <property type="evidence" value="ECO:0007669"/>
    <property type="project" value="UniProtKB-SubCell"/>
</dbReference>
<keyword evidence="5 13" id="KW-0812">Transmembrane</keyword>
<keyword evidence="7" id="KW-0630">Potassium</keyword>
<keyword evidence="11" id="KW-0407">Ion channel</keyword>
<keyword evidence="9" id="KW-0406">Ion transport</keyword>
<evidence type="ECO:0000256" key="5">
    <source>
        <dbReference type="ARBA" id="ARBA00022692"/>
    </source>
</evidence>
<evidence type="ECO:0000256" key="6">
    <source>
        <dbReference type="ARBA" id="ARBA00022826"/>
    </source>
</evidence>
<evidence type="ECO:0000256" key="12">
    <source>
        <dbReference type="ARBA" id="ARBA00034430"/>
    </source>
</evidence>
<comment type="caution">
    <text evidence="14">The sequence shown here is derived from an EMBL/GenBank/DDBJ whole genome shotgun (WGS) entry which is preliminary data.</text>
</comment>
<feature type="transmembrane region" description="Helical" evidence="13">
    <location>
        <begin position="186"/>
        <end position="206"/>
    </location>
</feature>
<proteinExistence type="inferred from homology"/>
<evidence type="ECO:0000256" key="13">
    <source>
        <dbReference type="SAM" id="Phobius"/>
    </source>
</evidence>
<organism evidence="14 15">
    <name type="scientific">Candidatus Segetimicrobium genomatis</name>
    <dbReference type="NCBI Taxonomy" id="2569760"/>
    <lineage>
        <taxon>Bacteria</taxon>
        <taxon>Bacillati</taxon>
        <taxon>Candidatus Sysuimicrobiota</taxon>
        <taxon>Candidatus Sysuimicrobiia</taxon>
        <taxon>Candidatus Sysuimicrobiales</taxon>
        <taxon>Candidatus Segetimicrobiaceae</taxon>
        <taxon>Candidatus Segetimicrobium</taxon>
    </lineage>
</organism>
<dbReference type="Proteomes" id="UP000319353">
    <property type="component" value="Unassembled WGS sequence"/>
</dbReference>
<evidence type="ECO:0000256" key="2">
    <source>
        <dbReference type="ARBA" id="ARBA00006920"/>
    </source>
</evidence>
<evidence type="ECO:0000256" key="8">
    <source>
        <dbReference type="ARBA" id="ARBA00022989"/>
    </source>
</evidence>
<dbReference type="Pfam" id="PF06736">
    <property type="entry name" value="TMEM175"/>
    <property type="match status" value="1"/>
</dbReference>
<sequence length="214" mass="23912">MDARTELQDRGEDTSRIGALSDSIFGVALTLLVLDFRLPESGAGGPLAPMLLLLWPKFWSFGLTFAVVGAFWIGHHRMLHLIVRYNRPLLWLNLLFLSLITLVPFPTSLLGRFSPNRADAQMAWIMYSINLALIGLSQFWVWRCALTNNLVREKISPRLASYLGVRALTAPAVFFLSIGLSFGSPLMAYVSPFLILPVNAIVYHSYARMRASAD</sequence>
<keyword evidence="3" id="KW-0813">Transport</keyword>
<accession>A0A537LFJ0</accession>
<feature type="transmembrane region" description="Helical" evidence="13">
    <location>
        <begin position="89"/>
        <end position="110"/>
    </location>
</feature>
<dbReference type="EMBL" id="VBAL01000008">
    <property type="protein sequence ID" value="TMJ06784.1"/>
    <property type="molecule type" value="Genomic_DNA"/>
</dbReference>
<evidence type="ECO:0000256" key="11">
    <source>
        <dbReference type="ARBA" id="ARBA00023303"/>
    </source>
</evidence>
<protein>
    <submittedName>
        <fullName evidence="14">DUF1211 domain-containing protein</fullName>
    </submittedName>
</protein>
<reference evidence="14 15" key="1">
    <citation type="journal article" date="2019" name="Nat. Microbiol.">
        <title>Mediterranean grassland soil C-N compound turnover is dependent on rainfall and depth, and is mediated by genomically divergent microorganisms.</title>
        <authorList>
            <person name="Diamond S."/>
            <person name="Andeer P.F."/>
            <person name="Li Z."/>
            <person name="Crits-Christoph A."/>
            <person name="Burstein D."/>
            <person name="Anantharaman K."/>
            <person name="Lane K.R."/>
            <person name="Thomas B.C."/>
            <person name="Pan C."/>
            <person name="Northen T.R."/>
            <person name="Banfield J.F."/>
        </authorList>
    </citation>
    <scope>NUCLEOTIDE SEQUENCE [LARGE SCALE GENOMIC DNA]</scope>
    <source>
        <strain evidence="14">NP_4</strain>
    </source>
</reference>